<keyword evidence="2" id="KW-1185">Reference proteome</keyword>
<dbReference type="STRING" id="762968.HMPREF9441_04001"/>
<sequence>GTIVGAANGRSIVASSPGVYKVTKTKAGCTTMKEEFTVLSNDADADHPIEKMIQQGLSGQIYVCSSTGRKYPQVYLCGKNASLDLTVTVNNAERF</sequence>
<comment type="caution">
    <text evidence="1">The sequence shown here is derived from an EMBL/GenBank/DDBJ whole genome shotgun (WGS) entry which is preliminary data.</text>
</comment>
<reference evidence="1 2" key="1">
    <citation type="submission" date="2011-03" db="EMBL/GenBank/DDBJ databases">
        <authorList>
            <person name="Weinstock G."/>
            <person name="Sodergren E."/>
            <person name="Clifton S."/>
            <person name="Fulton L."/>
            <person name="Fulton B."/>
            <person name="Courtney L."/>
            <person name="Fronick C."/>
            <person name="Harrison M."/>
            <person name="Strong C."/>
            <person name="Farmer C."/>
            <person name="Delahaunty K."/>
            <person name="Markovic C."/>
            <person name="Hall O."/>
            <person name="Minx P."/>
            <person name="Tomlinson C."/>
            <person name="Mitreva M."/>
            <person name="Hou S."/>
            <person name="Chen J."/>
            <person name="Wollam A."/>
            <person name="Pepin K.H."/>
            <person name="Johnson M."/>
            <person name="Bhonagiri V."/>
            <person name="Zhang X."/>
            <person name="Suruliraj S."/>
            <person name="Warren W."/>
            <person name="Chinwalla A."/>
            <person name="Mardis E.R."/>
            <person name="Wilson R.K."/>
        </authorList>
    </citation>
    <scope>NUCLEOTIDE SEQUENCE [LARGE SCALE GENOMIC DNA]</scope>
    <source>
        <strain evidence="1 2">YIT 11840</strain>
    </source>
</reference>
<dbReference type="Proteomes" id="UP000003598">
    <property type="component" value="Unassembled WGS sequence"/>
</dbReference>
<dbReference type="AlphaFoldDB" id="G5SX72"/>
<organism evidence="1 2">
    <name type="scientific">Paraprevotella clara YIT 11840</name>
    <dbReference type="NCBI Taxonomy" id="762968"/>
    <lineage>
        <taxon>Bacteria</taxon>
        <taxon>Pseudomonadati</taxon>
        <taxon>Bacteroidota</taxon>
        <taxon>Bacteroidia</taxon>
        <taxon>Bacteroidales</taxon>
        <taxon>Prevotellaceae</taxon>
        <taxon>Paraprevotella</taxon>
    </lineage>
</organism>
<evidence type="ECO:0000313" key="2">
    <source>
        <dbReference type="Proteomes" id="UP000003598"/>
    </source>
</evidence>
<protein>
    <submittedName>
        <fullName evidence="1">Uncharacterized protein</fullName>
    </submittedName>
</protein>
<feature type="non-terminal residue" evidence="1">
    <location>
        <position position="95"/>
    </location>
</feature>
<evidence type="ECO:0000313" key="1">
    <source>
        <dbReference type="EMBL" id="EHG98162.1"/>
    </source>
</evidence>
<dbReference type="EMBL" id="AFFY01000153">
    <property type="protein sequence ID" value="EHG98162.1"/>
    <property type="molecule type" value="Genomic_DNA"/>
</dbReference>
<accession>G5SX72</accession>
<dbReference type="HOGENOM" id="CLU_2377739_0_0_10"/>
<feature type="non-terminal residue" evidence="1">
    <location>
        <position position="1"/>
    </location>
</feature>
<gene>
    <name evidence="1" type="ORF">HMPREF9441_04001</name>
</gene>
<name>G5SX72_9BACT</name>
<proteinExistence type="predicted"/>